<name>A0A6N7EY21_9GAMM</name>
<organism evidence="5 6">
    <name type="scientific">Ostreibacterium oceani</name>
    <dbReference type="NCBI Taxonomy" id="2654998"/>
    <lineage>
        <taxon>Bacteria</taxon>
        <taxon>Pseudomonadati</taxon>
        <taxon>Pseudomonadota</taxon>
        <taxon>Gammaproteobacteria</taxon>
        <taxon>Cardiobacteriales</taxon>
        <taxon>Ostreibacteriaceae</taxon>
        <taxon>Ostreibacterium</taxon>
    </lineage>
</organism>
<dbReference type="HAMAP" id="MF_00688">
    <property type="entry name" value="Leu_Phe_trans"/>
    <property type="match status" value="1"/>
</dbReference>
<dbReference type="GO" id="GO:0008914">
    <property type="term" value="F:leucyl-tRNA--protein transferase activity"/>
    <property type="evidence" value="ECO:0007669"/>
    <property type="project" value="UniProtKB-UniRule"/>
</dbReference>
<gene>
    <name evidence="4" type="primary">aat</name>
    <name evidence="5" type="ORF">GCU85_01295</name>
</gene>
<comment type="function">
    <text evidence="4">Functions in the N-end rule pathway of protein degradation where it conjugates Leu, Phe and, less efficiently, Met from aminoacyl-tRNAs to the N-termini of proteins containing an N-terminal arginine or lysine.</text>
</comment>
<dbReference type="Pfam" id="PF03588">
    <property type="entry name" value="Leu_Phe_trans"/>
    <property type="match status" value="1"/>
</dbReference>
<keyword evidence="1 4" id="KW-0963">Cytoplasm</keyword>
<comment type="catalytic activity">
    <reaction evidence="4">
        <text>N-terminal L-lysyl-[protein] + L-leucyl-tRNA(Leu) = N-terminal L-leucyl-L-lysyl-[protein] + tRNA(Leu) + H(+)</text>
        <dbReference type="Rhea" id="RHEA:12340"/>
        <dbReference type="Rhea" id="RHEA-COMP:9613"/>
        <dbReference type="Rhea" id="RHEA-COMP:9622"/>
        <dbReference type="Rhea" id="RHEA-COMP:12670"/>
        <dbReference type="Rhea" id="RHEA-COMP:12671"/>
        <dbReference type="ChEBI" id="CHEBI:15378"/>
        <dbReference type="ChEBI" id="CHEBI:65249"/>
        <dbReference type="ChEBI" id="CHEBI:78442"/>
        <dbReference type="ChEBI" id="CHEBI:78494"/>
        <dbReference type="ChEBI" id="CHEBI:133043"/>
        <dbReference type="EC" id="2.3.2.6"/>
    </reaction>
</comment>
<comment type="similarity">
    <text evidence="4">Belongs to the L/F-transferase family.</text>
</comment>
<proteinExistence type="inferred from homology"/>
<dbReference type="AlphaFoldDB" id="A0A6N7EY21"/>
<comment type="caution">
    <text evidence="5">The sequence shown here is derived from an EMBL/GenBank/DDBJ whole genome shotgun (WGS) entry which is preliminary data.</text>
</comment>
<dbReference type="InterPro" id="IPR042221">
    <property type="entry name" value="Leu/Phe-tRNA_Trfase_N"/>
</dbReference>
<dbReference type="EMBL" id="WHNW01000001">
    <property type="protein sequence ID" value="MPV85368.1"/>
    <property type="molecule type" value="Genomic_DNA"/>
</dbReference>
<dbReference type="InterPro" id="IPR004616">
    <property type="entry name" value="Leu/Phe-tRNA_Trfase"/>
</dbReference>
<dbReference type="GO" id="GO:0030163">
    <property type="term" value="P:protein catabolic process"/>
    <property type="evidence" value="ECO:0007669"/>
    <property type="project" value="UniProtKB-UniRule"/>
</dbReference>
<dbReference type="FunCoup" id="A0A6N7EY21">
    <property type="interactions" value="254"/>
</dbReference>
<dbReference type="SUPFAM" id="SSF55729">
    <property type="entry name" value="Acyl-CoA N-acyltransferases (Nat)"/>
    <property type="match status" value="1"/>
</dbReference>
<dbReference type="PANTHER" id="PTHR30098">
    <property type="entry name" value="LEUCYL/PHENYLALANYL-TRNA--PROTEIN TRANSFERASE"/>
    <property type="match status" value="1"/>
</dbReference>
<evidence type="ECO:0000256" key="2">
    <source>
        <dbReference type="ARBA" id="ARBA00022679"/>
    </source>
</evidence>
<reference evidence="5 6" key="1">
    <citation type="submission" date="2019-10" db="EMBL/GenBank/DDBJ databases">
        <title>Cardiobacteriales fam. a chemoheterotrophic member of the order Cardiobacteriales, and proposal of Cardiobacteriales fam. nov.</title>
        <authorList>
            <person name="Wang C."/>
        </authorList>
    </citation>
    <scope>NUCLEOTIDE SEQUENCE [LARGE SCALE GENOMIC DNA]</scope>
    <source>
        <strain evidence="5 6">ML27</strain>
    </source>
</reference>
<dbReference type="InterPro" id="IPR016181">
    <property type="entry name" value="Acyl_CoA_acyltransferase"/>
</dbReference>
<evidence type="ECO:0000313" key="6">
    <source>
        <dbReference type="Proteomes" id="UP000471298"/>
    </source>
</evidence>
<keyword evidence="3 4" id="KW-0012">Acyltransferase</keyword>
<dbReference type="NCBIfam" id="TIGR00667">
    <property type="entry name" value="aat"/>
    <property type="match status" value="1"/>
</dbReference>
<dbReference type="PANTHER" id="PTHR30098:SF2">
    <property type="entry name" value="LEUCYL_PHENYLALANYL-TRNA--PROTEIN TRANSFERASE"/>
    <property type="match status" value="1"/>
</dbReference>
<comment type="subcellular location">
    <subcellularLocation>
        <location evidence="4">Cytoplasm</location>
    </subcellularLocation>
</comment>
<evidence type="ECO:0000256" key="3">
    <source>
        <dbReference type="ARBA" id="ARBA00023315"/>
    </source>
</evidence>
<accession>A0A6N7EY21</accession>
<protein>
    <recommendedName>
        <fullName evidence="4">Leucyl/phenylalanyl-tRNA--protein transferase</fullName>
        <ecNumber evidence="4">2.3.2.6</ecNumber>
    </recommendedName>
    <alternativeName>
        <fullName evidence="4">L/F-transferase</fullName>
    </alternativeName>
    <alternativeName>
        <fullName evidence="4">Leucyltransferase</fullName>
    </alternativeName>
    <alternativeName>
        <fullName evidence="4">Phenyalanyltransferase</fullName>
    </alternativeName>
</protein>
<dbReference type="GO" id="GO:0005737">
    <property type="term" value="C:cytoplasm"/>
    <property type="evidence" value="ECO:0007669"/>
    <property type="project" value="UniProtKB-SubCell"/>
</dbReference>
<dbReference type="Gene3D" id="3.30.70.3550">
    <property type="entry name" value="Leucyl/phenylalanyl-tRNA-protein transferase, N-terminal domain"/>
    <property type="match status" value="1"/>
</dbReference>
<sequence length="232" mass="25695">MHEPIWLAPYDVLAFPDARQAMREPDGLLAAGANLSVITLKSAYEQGIFPWFEGNQPILWWSPSVRALLPTKAVHVSKTMQKLIQQERFTVTVDQAFAAVVAACAKSTDTRTSTWITEDMRVAYCRLHAHGMAHSVEVWDGKGQLCGGLYGVFVKNLFCGESMFSQVANASKLALIWLGRFLAKHGCCYIDCQLPTAHLTRMGAKNVPRETLLSILATMQPNTRLINAAWAT</sequence>
<evidence type="ECO:0000256" key="4">
    <source>
        <dbReference type="HAMAP-Rule" id="MF_00688"/>
    </source>
</evidence>
<comment type="catalytic activity">
    <reaction evidence="4">
        <text>L-phenylalanyl-tRNA(Phe) + an N-terminal L-alpha-aminoacyl-[protein] = an N-terminal L-phenylalanyl-L-alpha-aminoacyl-[protein] + tRNA(Phe)</text>
        <dbReference type="Rhea" id="RHEA:43632"/>
        <dbReference type="Rhea" id="RHEA-COMP:9668"/>
        <dbReference type="Rhea" id="RHEA-COMP:9699"/>
        <dbReference type="Rhea" id="RHEA-COMP:10636"/>
        <dbReference type="Rhea" id="RHEA-COMP:10637"/>
        <dbReference type="ChEBI" id="CHEBI:78442"/>
        <dbReference type="ChEBI" id="CHEBI:78531"/>
        <dbReference type="ChEBI" id="CHEBI:78597"/>
        <dbReference type="ChEBI" id="CHEBI:83561"/>
        <dbReference type="EC" id="2.3.2.6"/>
    </reaction>
</comment>
<dbReference type="RefSeq" id="WP_152808544.1">
    <property type="nucleotide sequence ID" value="NZ_WHNW01000001.1"/>
</dbReference>
<dbReference type="EC" id="2.3.2.6" evidence="4"/>
<keyword evidence="6" id="KW-1185">Reference proteome</keyword>
<comment type="catalytic activity">
    <reaction evidence="4">
        <text>N-terminal L-arginyl-[protein] + L-leucyl-tRNA(Leu) = N-terminal L-leucyl-L-arginyl-[protein] + tRNA(Leu) + H(+)</text>
        <dbReference type="Rhea" id="RHEA:50416"/>
        <dbReference type="Rhea" id="RHEA-COMP:9613"/>
        <dbReference type="Rhea" id="RHEA-COMP:9622"/>
        <dbReference type="Rhea" id="RHEA-COMP:12672"/>
        <dbReference type="Rhea" id="RHEA-COMP:12673"/>
        <dbReference type="ChEBI" id="CHEBI:15378"/>
        <dbReference type="ChEBI" id="CHEBI:64719"/>
        <dbReference type="ChEBI" id="CHEBI:78442"/>
        <dbReference type="ChEBI" id="CHEBI:78494"/>
        <dbReference type="ChEBI" id="CHEBI:133044"/>
        <dbReference type="EC" id="2.3.2.6"/>
    </reaction>
</comment>
<dbReference type="Gene3D" id="3.40.630.70">
    <property type="entry name" value="Leucyl/phenylalanyl-tRNA-protein transferase, C-terminal domain"/>
    <property type="match status" value="1"/>
</dbReference>
<evidence type="ECO:0000256" key="1">
    <source>
        <dbReference type="ARBA" id="ARBA00022490"/>
    </source>
</evidence>
<dbReference type="InParanoid" id="A0A6N7EY21"/>
<evidence type="ECO:0000313" key="5">
    <source>
        <dbReference type="EMBL" id="MPV85368.1"/>
    </source>
</evidence>
<keyword evidence="2 4" id="KW-0808">Transferase</keyword>
<dbReference type="InterPro" id="IPR042203">
    <property type="entry name" value="Leu/Phe-tRNA_Trfase_C"/>
</dbReference>
<dbReference type="Proteomes" id="UP000471298">
    <property type="component" value="Unassembled WGS sequence"/>
</dbReference>